<reference evidence="1 2" key="1">
    <citation type="submission" date="2024-05" db="EMBL/GenBank/DDBJ databases">
        <title>Genome sequencing and assembly of Indian major carp, Cirrhinus mrigala (Hamilton, 1822).</title>
        <authorList>
            <person name="Mohindra V."/>
            <person name="Chowdhury L.M."/>
            <person name="Lal K."/>
            <person name="Jena J.K."/>
        </authorList>
    </citation>
    <scope>NUCLEOTIDE SEQUENCE [LARGE SCALE GENOMIC DNA]</scope>
    <source>
        <strain evidence="1">CM1030</strain>
        <tissue evidence="1">Blood</tissue>
    </source>
</reference>
<name>A0ABD0S0B4_CIRMR</name>
<dbReference type="EMBL" id="JAMKFB020000001">
    <property type="protein sequence ID" value="KAL0204161.1"/>
    <property type="molecule type" value="Genomic_DNA"/>
</dbReference>
<organism evidence="1 2">
    <name type="scientific">Cirrhinus mrigala</name>
    <name type="common">Mrigala</name>
    <dbReference type="NCBI Taxonomy" id="683832"/>
    <lineage>
        <taxon>Eukaryota</taxon>
        <taxon>Metazoa</taxon>
        <taxon>Chordata</taxon>
        <taxon>Craniata</taxon>
        <taxon>Vertebrata</taxon>
        <taxon>Euteleostomi</taxon>
        <taxon>Actinopterygii</taxon>
        <taxon>Neopterygii</taxon>
        <taxon>Teleostei</taxon>
        <taxon>Ostariophysi</taxon>
        <taxon>Cypriniformes</taxon>
        <taxon>Cyprinidae</taxon>
        <taxon>Labeoninae</taxon>
        <taxon>Labeonini</taxon>
        <taxon>Cirrhinus</taxon>
    </lineage>
</organism>
<sequence>HWVNMNILVQPLYARGHSAPVIRVADSWYIKEFSPHYTSITLKPEGGFSEEFFQVFASKLLGILREGSIWAPLKVETEMCNVF</sequence>
<evidence type="ECO:0008006" key="3">
    <source>
        <dbReference type="Google" id="ProtNLM"/>
    </source>
</evidence>
<accession>A0ABD0S0B4</accession>
<dbReference type="Proteomes" id="UP001529510">
    <property type="component" value="Unassembled WGS sequence"/>
</dbReference>
<keyword evidence="2" id="KW-1185">Reference proteome</keyword>
<evidence type="ECO:0000313" key="2">
    <source>
        <dbReference type="Proteomes" id="UP001529510"/>
    </source>
</evidence>
<dbReference type="AlphaFoldDB" id="A0ABD0S0B4"/>
<comment type="caution">
    <text evidence="1">The sequence shown here is derived from an EMBL/GenBank/DDBJ whole genome shotgun (WGS) entry which is preliminary data.</text>
</comment>
<proteinExistence type="predicted"/>
<protein>
    <recommendedName>
        <fullName evidence="3">Vitellogenin</fullName>
    </recommendedName>
</protein>
<gene>
    <name evidence="1" type="ORF">M9458_002179</name>
</gene>
<evidence type="ECO:0000313" key="1">
    <source>
        <dbReference type="EMBL" id="KAL0204161.1"/>
    </source>
</evidence>
<feature type="non-terminal residue" evidence="1">
    <location>
        <position position="1"/>
    </location>
</feature>